<feature type="chain" id="PRO_5043318665" evidence="1">
    <location>
        <begin position="21"/>
        <end position="177"/>
    </location>
</feature>
<organism evidence="2 3">
    <name type="scientific">Helicobacter pullorum</name>
    <dbReference type="NCBI Taxonomy" id="35818"/>
    <lineage>
        <taxon>Bacteria</taxon>
        <taxon>Pseudomonadati</taxon>
        <taxon>Campylobacterota</taxon>
        <taxon>Epsilonproteobacteria</taxon>
        <taxon>Campylobacterales</taxon>
        <taxon>Helicobacteraceae</taxon>
        <taxon>Helicobacter</taxon>
    </lineage>
</organism>
<comment type="caution">
    <text evidence="2">The sequence shown here is derived from an EMBL/GenBank/DDBJ whole genome shotgun (WGS) entry which is preliminary data.</text>
</comment>
<reference evidence="2 3" key="1">
    <citation type="submission" date="2014-06" db="EMBL/GenBank/DDBJ databases">
        <title>Helicobacter pullorum isolates in fresh chicken meat - phenotypic and genotypic features.</title>
        <authorList>
            <person name="Borges V."/>
            <person name="Santos A."/>
            <person name="Correia C.B."/>
            <person name="Saraiva M."/>
            <person name="Menard A."/>
            <person name="Vieira L."/>
            <person name="Sampaio D.A."/>
            <person name="Gomes J.P."/>
            <person name="Oleastro M."/>
        </authorList>
    </citation>
    <scope>NUCLEOTIDE SEQUENCE [LARGE SCALE GENOMIC DNA]</scope>
    <source>
        <strain evidence="2 3">229336/12</strain>
    </source>
</reference>
<keyword evidence="1" id="KW-0732">Signal</keyword>
<evidence type="ECO:0000313" key="3">
    <source>
        <dbReference type="Proteomes" id="UP000037800"/>
    </source>
</evidence>
<dbReference type="AlphaFoldDB" id="A0AAW3J6E7"/>
<name>A0AAW3J6E7_9HELI</name>
<evidence type="ECO:0000256" key="1">
    <source>
        <dbReference type="SAM" id="SignalP"/>
    </source>
</evidence>
<dbReference type="EMBL" id="JNUR01000007">
    <property type="protein sequence ID" value="KPH51107.1"/>
    <property type="molecule type" value="Genomic_DNA"/>
</dbReference>
<sequence>MKKLLLTLSVIAGLLSNAFAIDLISVATNGKSNENSLGVKTLNNQEMSEIVGGATILKHLHGNTYQYFIPYNYGTKDNSGTRISYTAYYKLFEDYTNELTPLNVDDGSNQYIPVVKATLNHLNNQVNISIIGMNQNNPVYTRPADRYYADKLLDDRKILNEINGVIRSDANKYWGIR</sequence>
<dbReference type="Proteomes" id="UP000037800">
    <property type="component" value="Unassembled WGS sequence"/>
</dbReference>
<protein>
    <submittedName>
        <fullName evidence="2">Uncharacterized protein</fullName>
    </submittedName>
</protein>
<accession>A0AAW3J6E7</accession>
<proteinExistence type="predicted"/>
<evidence type="ECO:0000313" key="2">
    <source>
        <dbReference type="EMBL" id="KPH51107.1"/>
    </source>
</evidence>
<feature type="signal peptide" evidence="1">
    <location>
        <begin position="1"/>
        <end position="20"/>
    </location>
</feature>
<dbReference type="RefSeq" id="WP_054194867.1">
    <property type="nucleotide sequence ID" value="NZ_CALUQK010000013.1"/>
</dbReference>
<gene>
    <name evidence="2" type="ORF">HPU229336_08595</name>
</gene>